<evidence type="ECO:0000313" key="2">
    <source>
        <dbReference type="EMBL" id="KAI3430518.1"/>
    </source>
</evidence>
<keyword evidence="3" id="KW-1185">Reference proteome</keyword>
<proteinExistence type="predicted"/>
<dbReference type="AlphaFoldDB" id="A0A9D4TNU7"/>
<gene>
    <name evidence="2" type="ORF">D9Q98_005111</name>
</gene>
<dbReference type="InterPro" id="IPR036265">
    <property type="entry name" value="HIT-like_sf"/>
</dbReference>
<protein>
    <submittedName>
        <fullName evidence="2">Uncharacterized protein</fullName>
    </submittedName>
</protein>
<feature type="region of interest" description="Disordered" evidence="1">
    <location>
        <begin position="322"/>
        <end position="344"/>
    </location>
</feature>
<comment type="caution">
    <text evidence="2">The sequence shown here is derived from an EMBL/GenBank/DDBJ whole genome shotgun (WGS) entry which is preliminary data.</text>
</comment>
<evidence type="ECO:0000313" key="3">
    <source>
        <dbReference type="Proteomes" id="UP001055712"/>
    </source>
</evidence>
<organism evidence="2 3">
    <name type="scientific">Chlorella vulgaris</name>
    <name type="common">Green alga</name>
    <dbReference type="NCBI Taxonomy" id="3077"/>
    <lineage>
        <taxon>Eukaryota</taxon>
        <taxon>Viridiplantae</taxon>
        <taxon>Chlorophyta</taxon>
        <taxon>core chlorophytes</taxon>
        <taxon>Trebouxiophyceae</taxon>
        <taxon>Chlorellales</taxon>
        <taxon>Chlorellaceae</taxon>
        <taxon>Chlorella clade</taxon>
        <taxon>Chlorella</taxon>
    </lineage>
</organism>
<sequence length="400" mass="43043">MAKFTSVFELARSAPSVNSPAFHRLFELSVGYPRCKTTPQLQSKYGDALDTQAVARVENKATLAQCWYNEARTKKPQTFAAAADAAAAFDPLQSGPRGGCDFCSWQELTAEDSWGRVEGPHAVSASNLFKYIKPAQGVVMFKHHDPLHFNLSQLQDLVSVSHAWFQRAAAHEAEQHAALGLAPRQLYPLLVWNCLPRAGASQFHGHCQVLLSDAPFPTLQQEAESVACYTVTHGRSGRGYFQDVLAAHEDVGLLLREGSDGDFAFAFASLAPWKDMEVVVHGSSMESAAFQRLLHISLRALIDELGVSTFNASIHNIRLGSGGSSNGSQSIGSRDGFTPPPRGETVPVVARVVSRGRLSSLASDFGGLEVMGGASIGHTDPYTVVDALRRVQASLAPSVA</sequence>
<dbReference type="OrthoDB" id="5945460at2759"/>
<dbReference type="EMBL" id="SIDB01000007">
    <property type="protein sequence ID" value="KAI3430518.1"/>
    <property type="molecule type" value="Genomic_DNA"/>
</dbReference>
<reference evidence="2" key="1">
    <citation type="journal article" date="2019" name="Plant J.">
        <title>Chlorella vulgaris genome assembly and annotation reveals the molecular basis for metabolic acclimation to high light conditions.</title>
        <authorList>
            <person name="Cecchin M."/>
            <person name="Marcolungo L."/>
            <person name="Rossato M."/>
            <person name="Girolomoni L."/>
            <person name="Cosentino E."/>
            <person name="Cuine S."/>
            <person name="Li-Beisson Y."/>
            <person name="Delledonne M."/>
            <person name="Ballottari M."/>
        </authorList>
    </citation>
    <scope>NUCLEOTIDE SEQUENCE</scope>
    <source>
        <strain evidence="2">211/11P</strain>
    </source>
</reference>
<dbReference type="Proteomes" id="UP001055712">
    <property type="component" value="Unassembled WGS sequence"/>
</dbReference>
<name>A0A9D4TNU7_CHLVU</name>
<accession>A0A9D4TNU7</accession>
<reference evidence="2" key="2">
    <citation type="submission" date="2020-11" db="EMBL/GenBank/DDBJ databases">
        <authorList>
            <person name="Cecchin M."/>
            <person name="Marcolungo L."/>
            <person name="Rossato M."/>
            <person name="Girolomoni L."/>
            <person name="Cosentino E."/>
            <person name="Cuine S."/>
            <person name="Li-Beisson Y."/>
            <person name="Delledonne M."/>
            <person name="Ballottari M."/>
        </authorList>
    </citation>
    <scope>NUCLEOTIDE SEQUENCE</scope>
    <source>
        <strain evidence="2">211/11P</strain>
        <tissue evidence="2">Whole cell</tissue>
    </source>
</reference>
<evidence type="ECO:0000256" key="1">
    <source>
        <dbReference type="SAM" id="MobiDB-lite"/>
    </source>
</evidence>
<dbReference type="SUPFAM" id="SSF54197">
    <property type="entry name" value="HIT-like"/>
    <property type="match status" value="1"/>
</dbReference>